<dbReference type="GO" id="GO:0000256">
    <property type="term" value="P:allantoin catabolic process"/>
    <property type="evidence" value="ECO:0007669"/>
    <property type="project" value="InterPro"/>
</dbReference>
<dbReference type="RefSeq" id="WP_406856007.1">
    <property type="nucleotide sequence ID" value="NZ_CP157484.1"/>
</dbReference>
<keyword evidence="3 5" id="KW-0456">Lyase</keyword>
<evidence type="ECO:0000256" key="2">
    <source>
        <dbReference type="ARBA" id="ARBA00022631"/>
    </source>
</evidence>
<protein>
    <submittedName>
        <fullName evidence="5">Ureidoglycolate lyase</fullName>
        <ecNumber evidence="5">4.3.2.3</ecNumber>
    </submittedName>
</protein>
<dbReference type="Gene3D" id="2.60.120.480">
    <property type="entry name" value="Ureidoglycolate hydrolase"/>
    <property type="match status" value="1"/>
</dbReference>
<keyword evidence="2" id="KW-0659">Purine metabolism</keyword>
<dbReference type="InterPro" id="IPR011051">
    <property type="entry name" value="RmlC_Cupin_sf"/>
</dbReference>
<reference evidence="5" key="1">
    <citation type="submission" date="2024-05" db="EMBL/GenBank/DDBJ databases">
        <authorList>
            <person name="Kim S."/>
            <person name="Heo J."/>
            <person name="Choi H."/>
            <person name="Choi Y."/>
            <person name="Kwon S.-W."/>
            <person name="Kim Y."/>
        </authorList>
    </citation>
    <scope>NUCLEOTIDE SEQUENCE</scope>
    <source>
        <strain evidence="5">KACC 23698</strain>
    </source>
</reference>
<dbReference type="EC" id="4.3.2.3" evidence="5"/>
<dbReference type="GO" id="GO:0050385">
    <property type="term" value="F:ureidoglycolate lyase activity"/>
    <property type="evidence" value="ECO:0007669"/>
    <property type="project" value="UniProtKB-EC"/>
</dbReference>
<dbReference type="GO" id="GO:0006144">
    <property type="term" value="P:purine nucleobase metabolic process"/>
    <property type="evidence" value="ECO:0007669"/>
    <property type="project" value="UniProtKB-KW"/>
</dbReference>
<organism evidence="5">
    <name type="scientific">Alsobacter sp. KACC 23698</name>
    <dbReference type="NCBI Taxonomy" id="3149229"/>
    <lineage>
        <taxon>Bacteria</taxon>
        <taxon>Pseudomonadati</taxon>
        <taxon>Pseudomonadota</taxon>
        <taxon>Alphaproteobacteria</taxon>
        <taxon>Hyphomicrobiales</taxon>
        <taxon>Alsobacteraceae</taxon>
        <taxon>Alsobacter</taxon>
    </lineage>
</organism>
<dbReference type="GO" id="GO:0004848">
    <property type="term" value="F:ureidoglycolate hydrolase activity"/>
    <property type="evidence" value="ECO:0007669"/>
    <property type="project" value="InterPro"/>
</dbReference>
<name>A0AAU7JGA6_9HYPH</name>
<accession>A0AAU7JGA6</accession>
<dbReference type="CDD" id="cd20298">
    <property type="entry name" value="cupin_UAH"/>
    <property type="match status" value="1"/>
</dbReference>
<dbReference type="AlphaFoldDB" id="A0AAU7JGA6"/>
<dbReference type="InterPro" id="IPR047233">
    <property type="entry name" value="UAH_cupin"/>
</dbReference>
<dbReference type="SUPFAM" id="SSF51182">
    <property type="entry name" value="RmlC-like cupins"/>
    <property type="match status" value="1"/>
</dbReference>
<dbReference type="EMBL" id="CP157484">
    <property type="protein sequence ID" value="XBO39169.1"/>
    <property type="molecule type" value="Genomic_DNA"/>
</dbReference>
<comment type="catalytic activity">
    <reaction evidence="4">
        <text>(S)-ureidoglycolate = urea + glyoxylate</text>
        <dbReference type="Rhea" id="RHEA:11304"/>
        <dbReference type="ChEBI" id="CHEBI:16199"/>
        <dbReference type="ChEBI" id="CHEBI:36655"/>
        <dbReference type="ChEBI" id="CHEBI:57296"/>
        <dbReference type="EC" id="4.3.2.3"/>
    </reaction>
</comment>
<sequence>MNSGKIRMAPLRWETFAPFGTVIDLAGLPARSVNEGRGMRADLPDLDHEAQAGRPATAIYRMAPTRLPLPLREIEKHPLSAQLFAPLDPVRFVVVVAPGQPDGEPDLEGLRAFCGEAGQGVVYAPDVWHMPLAILGDRDAQVLMQIWEAGDPLDCIVRKLDGASPIDF</sequence>
<evidence type="ECO:0000256" key="3">
    <source>
        <dbReference type="ARBA" id="ARBA00023239"/>
    </source>
</evidence>
<dbReference type="PANTHER" id="PTHR21221">
    <property type="entry name" value="UREIDOGLYCOLATE HYDROLASE"/>
    <property type="match status" value="1"/>
</dbReference>
<comment type="subunit">
    <text evidence="1">Homodimer.</text>
</comment>
<evidence type="ECO:0000313" key="5">
    <source>
        <dbReference type="EMBL" id="XBO39169.1"/>
    </source>
</evidence>
<dbReference type="InterPro" id="IPR007247">
    <property type="entry name" value="Ureidogly_lyase"/>
</dbReference>
<gene>
    <name evidence="5" type="ORF">ABEG18_26430</name>
</gene>
<dbReference type="PANTHER" id="PTHR21221:SF1">
    <property type="entry name" value="UREIDOGLYCOLATE LYASE"/>
    <property type="match status" value="1"/>
</dbReference>
<evidence type="ECO:0000256" key="1">
    <source>
        <dbReference type="ARBA" id="ARBA00011738"/>
    </source>
</evidence>
<proteinExistence type="predicted"/>
<dbReference type="InterPro" id="IPR024060">
    <property type="entry name" value="Ureidoglycolate_lyase_dom_sf"/>
</dbReference>
<evidence type="ECO:0000256" key="4">
    <source>
        <dbReference type="ARBA" id="ARBA00047684"/>
    </source>
</evidence>
<dbReference type="Pfam" id="PF04115">
    <property type="entry name" value="Ureidogly_lyase"/>
    <property type="match status" value="1"/>
</dbReference>